<dbReference type="Gene3D" id="1.10.510.10">
    <property type="entry name" value="Transferase(Phosphotransferase) domain 1"/>
    <property type="match status" value="1"/>
</dbReference>
<dbReference type="PANTHER" id="PTHR26392:SF92">
    <property type="entry name" value="PROTEIN KINASE DOMAIN-CONTAINING PROTEIN"/>
    <property type="match status" value="1"/>
</dbReference>
<dbReference type="InterPro" id="IPR011009">
    <property type="entry name" value="Kinase-like_dom_sf"/>
</dbReference>
<organism evidence="3 4">
    <name type="scientific">Ophiocordyceps australis</name>
    <dbReference type="NCBI Taxonomy" id="1399860"/>
    <lineage>
        <taxon>Eukaryota</taxon>
        <taxon>Fungi</taxon>
        <taxon>Dikarya</taxon>
        <taxon>Ascomycota</taxon>
        <taxon>Pezizomycotina</taxon>
        <taxon>Sordariomycetes</taxon>
        <taxon>Hypocreomycetidae</taxon>
        <taxon>Hypocreales</taxon>
        <taxon>Ophiocordycipitaceae</taxon>
        <taxon>Ophiocordyceps</taxon>
    </lineage>
</organism>
<sequence length="890" mass="99791">MHLFPVIPSLDERRAVSADRRSRACYRRVPSLSKADVRLSVPSLVATNSQDAPRHDAQPPYHDEYHGPPGTASEAESITTTSSRSAEHTFDHGMPVDPTPSVTTSSHEAMINDELDRTWILNLSMQFRDRSRREKFFVTYREQEHHWRRVTISLDYRDAPPNSLEMDLLQMDLLRTGNQRQKIARIYEDIRESIPDIQFYDTVTNLKLETTNGRLHVHVVQDGREIINYPRVSHLRHLGCRKVRESEIFFDSHMSGFVYRVRVNGHVLIKKEIPSQDTIDEFLYEVNALNSLRHTAHVVKFYGVVVDDHDEIVKGLLISYASRGALIDIIFERCKGKLFKIPWATKERWARQMIQGLADIHEAGFVQGDFTLSNIVIDESGNAKIIDINRRGCPMGWEPPELTPIIEAGHRITMYIGVKSDLYQLGMVLWALAMEYYEPEACHRPLLLDAKVEVADWYRQITKICLSTDPKMRPQASTLLELLPASTKLDQTIACKDFLLRVEPAVNCHGWPYSGKTYVDSSPERQEQYYQLRGRSPPSGLPSDVDGCETSWDPVSQTSWAANRSVRPSYTDVEEPSSLREDVSLLGEERGMTQSTAEQRIGFVDTNDRFLCDDNDAWRHRDLLVPPSDDEILESIYFPGPSLALPAASCLDMPATSRFEGCTQQYSQAPQGFEMGYADTSITEANECSPSETIGIALATCQSSLTVADCSTTNAARADADADIENASRLALPVAHRRETTEKASRDGEQGNEASPTTEAHSKAQSPTQTHGDGRPGHSDDMTAATTAGSTGLPSRQTSLNLVDQKTMSDGPCFQPVYNNSPANEKWPPFMVSEEPLSDKRISGHLEDKSLAMSLAGIGAAHMSFNYGSVRELDFDDEFATITRSHAMMI</sequence>
<evidence type="ECO:0000259" key="2">
    <source>
        <dbReference type="PROSITE" id="PS50011"/>
    </source>
</evidence>
<dbReference type="CDD" id="cd00180">
    <property type="entry name" value="PKc"/>
    <property type="match status" value="1"/>
</dbReference>
<dbReference type="OrthoDB" id="635774at2759"/>
<feature type="compositionally biased region" description="Basic and acidic residues" evidence="1">
    <location>
        <begin position="772"/>
        <end position="781"/>
    </location>
</feature>
<evidence type="ECO:0000256" key="1">
    <source>
        <dbReference type="SAM" id="MobiDB-lite"/>
    </source>
</evidence>
<dbReference type="GO" id="GO:0004672">
    <property type="term" value="F:protein kinase activity"/>
    <property type="evidence" value="ECO:0007669"/>
    <property type="project" value="InterPro"/>
</dbReference>
<dbReference type="Pfam" id="PF00069">
    <property type="entry name" value="Pkinase"/>
    <property type="match status" value="1"/>
</dbReference>
<name>A0A2C5YXX8_9HYPO</name>
<dbReference type="SUPFAM" id="SSF56112">
    <property type="entry name" value="Protein kinase-like (PK-like)"/>
    <property type="match status" value="1"/>
</dbReference>
<dbReference type="AlphaFoldDB" id="A0A2C5YXX8"/>
<feature type="compositionally biased region" description="Polar residues" evidence="1">
    <location>
        <begin position="752"/>
        <end position="771"/>
    </location>
</feature>
<feature type="region of interest" description="Disordered" evidence="1">
    <location>
        <begin position="729"/>
        <end position="797"/>
    </location>
</feature>
<feature type="compositionally biased region" description="Low complexity" evidence="1">
    <location>
        <begin position="71"/>
        <end position="84"/>
    </location>
</feature>
<dbReference type="InterPro" id="IPR000719">
    <property type="entry name" value="Prot_kinase_dom"/>
</dbReference>
<feature type="compositionally biased region" description="Polar residues" evidence="1">
    <location>
        <begin position="784"/>
        <end position="797"/>
    </location>
</feature>
<dbReference type="Proteomes" id="UP000224854">
    <property type="component" value="Unassembled WGS sequence"/>
</dbReference>
<dbReference type="PROSITE" id="PS50011">
    <property type="entry name" value="PROTEIN_KINASE_DOM"/>
    <property type="match status" value="1"/>
</dbReference>
<feature type="compositionally biased region" description="Basic and acidic residues" evidence="1">
    <location>
        <begin position="52"/>
        <end position="66"/>
    </location>
</feature>
<comment type="caution">
    <text evidence="3">The sequence shown here is derived from an EMBL/GenBank/DDBJ whole genome shotgun (WGS) entry which is preliminary data.</text>
</comment>
<evidence type="ECO:0000313" key="3">
    <source>
        <dbReference type="EMBL" id="PHH74425.1"/>
    </source>
</evidence>
<feature type="compositionally biased region" description="Basic and acidic residues" evidence="1">
    <location>
        <begin position="736"/>
        <end position="749"/>
    </location>
</feature>
<feature type="domain" description="Protein kinase" evidence="2">
    <location>
        <begin position="244"/>
        <end position="499"/>
    </location>
</feature>
<dbReference type="GO" id="GO:0005524">
    <property type="term" value="F:ATP binding"/>
    <property type="evidence" value="ECO:0007669"/>
    <property type="project" value="InterPro"/>
</dbReference>
<keyword evidence="4" id="KW-1185">Reference proteome</keyword>
<dbReference type="PANTHER" id="PTHR26392">
    <property type="entry name" value="MITOGEN-ACTIVATED PROTEIN KINASE KINASE KINASE 7-RELATED"/>
    <property type="match status" value="1"/>
</dbReference>
<proteinExistence type="predicted"/>
<accession>A0A2C5YXX8</accession>
<dbReference type="EMBL" id="NJEU01000432">
    <property type="protein sequence ID" value="PHH74425.1"/>
    <property type="molecule type" value="Genomic_DNA"/>
</dbReference>
<gene>
    <name evidence="3" type="ORF">CDD82_4941</name>
</gene>
<evidence type="ECO:0000313" key="4">
    <source>
        <dbReference type="Proteomes" id="UP000224854"/>
    </source>
</evidence>
<feature type="region of interest" description="Disordered" evidence="1">
    <location>
        <begin position="43"/>
        <end position="106"/>
    </location>
</feature>
<protein>
    <recommendedName>
        <fullName evidence="2">Protein kinase domain-containing protein</fullName>
    </recommendedName>
</protein>
<reference evidence="3 4" key="1">
    <citation type="submission" date="2017-06" db="EMBL/GenBank/DDBJ databases">
        <title>Ant-infecting Ophiocordyceps genomes reveal a high diversity of potential behavioral manipulation genes and a possible major role for enterotoxins.</title>
        <authorList>
            <person name="De Bekker C."/>
            <person name="Evans H.C."/>
            <person name="Brachmann A."/>
            <person name="Hughes D.P."/>
        </authorList>
    </citation>
    <scope>NUCLEOTIDE SEQUENCE [LARGE SCALE GENOMIC DNA]</scope>
    <source>
        <strain evidence="3 4">1348a</strain>
    </source>
</reference>